<dbReference type="GO" id="GO:0007059">
    <property type="term" value="P:chromosome segregation"/>
    <property type="evidence" value="ECO:0007669"/>
    <property type="project" value="UniProtKB-KW"/>
</dbReference>
<feature type="region of interest" description="Disordered" evidence="16">
    <location>
        <begin position="242"/>
        <end position="309"/>
    </location>
</feature>
<evidence type="ECO:0000256" key="15">
    <source>
        <dbReference type="PROSITE-ProRule" id="PRU00289"/>
    </source>
</evidence>
<dbReference type="GO" id="GO:0051301">
    <property type="term" value="P:cell division"/>
    <property type="evidence" value="ECO:0007669"/>
    <property type="project" value="UniProtKB-KW"/>
</dbReference>
<dbReference type="SUPFAM" id="SSF46785">
    <property type="entry name" value="Winged helix' DNA-binding domain"/>
    <property type="match status" value="1"/>
</dbReference>
<dbReference type="Proteomes" id="UP000249377">
    <property type="component" value="Unassembled WGS sequence"/>
</dbReference>
<keyword evidence="8 15" id="KW-0067">ATP-binding</keyword>
<dbReference type="GO" id="GO:0005524">
    <property type="term" value="F:ATP binding"/>
    <property type="evidence" value="ECO:0007669"/>
    <property type="project" value="UniProtKB-UniRule"/>
</dbReference>
<comment type="caution">
    <text evidence="19">The sequence shown here is derived from an EMBL/GenBank/DDBJ whole genome shotgun (WGS) entry which is preliminary data.</text>
</comment>
<feature type="binding site" evidence="15">
    <location>
        <begin position="478"/>
        <end position="485"/>
    </location>
    <ligand>
        <name>ATP</name>
        <dbReference type="ChEBI" id="CHEBI:30616"/>
    </ligand>
</feature>
<evidence type="ECO:0000256" key="14">
    <source>
        <dbReference type="ARBA" id="ARBA00025923"/>
    </source>
</evidence>
<evidence type="ECO:0000256" key="7">
    <source>
        <dbReference type="ARBA" id="ARBA00022829"/>
    </source>
</evidence>
<keyword evidence="9 17" id="KW-1133">Transmembrane helix</keyword>
<evidence type="ECO:0000313" key="19">
    <source>
        <dbReference type="EMBL" id="RAQ22715.1"/>
    </source>
</evidence>
<feature type="compositionally biased region" description="Basic and acidic residues" evidence="16">
    <location>
        <begin position="288"/>
        <end position="297"/>
    </location>
</feature>
<evidence type="ECO:0000256" key="9">
    <source>
        <dbReference type="ARBA" id="ARBA00022989"/>
    </source>
</evidence>
<keyword evidence="7" id="KW-0159">Chromosome partition</keyword>
<keyword evidence="11 17" id="KW-0472">Membrane</keyword>
<dbReference type="InterPro" id="IPR025199">
    <property type="entry name" value="FtsK_4TM"/>
</dbReference>
<feature type="transmembrane region" description="Helical" evidence="17">
    <location>
        <begin position="21"/>
        <end position="42"/>
    </location>
</feature>
<comment type="function">
    <text evidence="13">Essential cell division protein that coordinates cell division and chromosome segregation. The N-terminus is involved in assembly of the cell-division machinery. The C-terminus functions as a DNA motor that moves dsDNA in an ATP-dependent manner towards the dif recombination site, which is located within the replication terminus region. Required for activation of the Xer recombinase, allowing activation of chromosome unlinking by recombination.</text>
</comment>
<evidence type="ECO:0000256" key="2">
    <source>
        <dbReference type="ARBA" id="ARBA00006474"/>
    </source>
</evidence>
<dbReference type="InterPro" id="IPR036388">
    <property type="entry name" value="WH-like_DNA-bd_sf"/>
</dbReference>
<feature type="transmembrane region" description="Helical" evidence="17">
    <location>
        <begin position="154"/>
        <end position="176"/>
    </location>
</feature>
<keyword evidence="3" id="KW-1003">Cell membrane</keyword>
<dbReference type="Pfam" id="PF09397">
    <property type="entry name" value="FtsK_gamma"/>
    <property type="match status" value="1"/>
</dbReference>
<feature type="transmembrane region" description="Helical" evidence="17">
    <location>
        <begin position="128"/>
        <end position="147"/>
    </location>
</feature>
<keyword evidence="4" id="KW-0132">Cell division</keyword>
<dbReference type="GO" id="GO:0005886">
    <property type="term" value="C:plasma membrane"/>
    <property type="evidence" value="ECO:0007669"/>
    <property type="project" value="UniProtKB-SubCell"/>
</dbReference>
<dbReference type="SMART" id="SM00843">
    <property type="entry name" value="Ftsk_gamma"/>
    <property type="match status" value="1"/>
</dbReference>
<evidence type="ECO:0000259" key="18">
    <source>
        <dbReference type="PROSITE" id="PS50901"/>
    </source>
</evidence>
<keyword evidence="12" id="KW-0131">Cell cycle</keyword>
<dbReference type="Pfam" id="PF13491">
    <property type="entry name" value="FtsK_4TM"/>
    <property type="match status" value="1"/>
</dbReference>
<evidence type="ECO:0000256" key="12">
    <source>
        <dbReference type="ARBA" id="ARBA00023306"/>
    </source>
</evidence>
<evidence type="ECO:0000256" key="5">
    <source>
        <dbReference type="ARBA" id="ARBA00022692"/>
    </source>
</evidence>
<dbReference type="Pfam" id="PF01580">
    <property type="entry name" value="FtsK_SpoIIIE"/>
    <property type="match status" value="1"/>
</dbReference>
<evidence type="ECO:0000313" key="20">
    <source>
        <dbReference type="Proteomes" id="UP000249377"/>
    </source>
</evidence>
<protein>
    <submittedName>
        <fullName evidence="19">DNA translocase FtsK</fullName>
    </submittedName>
</protein>
<dbReference type="InterPro" id="IPR027417">
    <property type="entry name" value="P-loop_NTPase"/>
</dbReference>
<keyword evidence="20" id="KW-1185">Reference proteome</keyword>
<evidence type="ECO:0000256" key="17">
    <source>
        <dbReference type="SAM" id="Phobius"/>
    </source>
</evidence>
<dbReference type="Pfam" id="PF17854">
    <property type="entry name" value="FtsK_alpha"/>
    <property type="match status" value="1"/>
</dbReference>
<comment type="similarity">
    <text evidence="2">Belongs to the FtsK/SpoIIIE/SftA family.</text>
</comment>
<dbReference type="CDD" id="cd01127">
    <property type="entry name" value="TrwB_TraG_TraD_VirD4"/>
    <property type="match status" value="1"/>
</dbReference>
<dbReference type="SMART" id="SM00382">
    <property type="entry name" value="AAA"/>
    <property type="match status" value="1"/>
</dbReference>
<evidence type="ECO:0000256" key="13">
    <source>
        <dbReference type="ARBA" id="ARBA00024986"/>
    </source>
</evidence>
<reference evidence="19 20" key="1">
    <citation type="submission" date="2018-06" db="EMBL/GenBank/DDBJ databases">
        <title>Noncontiguous genome sequence of Ruminococcaceae bacterium ASD2818.</title>
        <authorList>
            <person name="Chaplin A.V."/>
            <person name="Sokolova S.R."/>
            <person name="Kochetkova T.O."/>
            <person name="Goltsov A.Y."/>
            <person name="Trofimov D.Y."/>
            <person name="Efimov B.A."/>
        </authorList>
    </citation>
    <scope>NUCLEOTIDE SEQUENCE [LARGE SCALE GENOMIC DNA]</scope>
    <source>
        <strain evidence="19 20">ASD2818</strain>
    </source>
</reference>
<accession>A0A328U9B5</accession>
<comment type="subunit">
    <text evidence="14">Homohexamer. Forms a ring that surrounds DNA.</text>
</comment>
<dbReference type="Gene3D" id="1.10.10.10">
    <property type="entry name" value="Winged helix-like DNA-binding domain superfamily/Winged helix DNA-binding domain"/>
    <property type="match status" value="1"/>
</dbReference>
<dbReference type="InterPro" id="IPR018541">
    <property type="entry name" value="Ftsk_gamma"/>
</dbReference>
<evidence type="ECO:0000256" key="10">
    <source>
        <dbReference type="ARBA" id="ARBA00023125"/>
    </source>
</evidence>
<evidence type="ECO:0000256" key="16">
    <source>
        <dbReference type="SAM" id="MobiDB-lite"/>
    </source>
</evidence>
<dbReference type="Gene3D" id="3.30.980.40">
    <property type="match status" value="1"/>
</dbReference>
<dbReference type="InterPro" id="IPR003593">
    <property type="entry name" value="AAA+_ATPase"/>
</dbReference>
<evidence type="ECO:0000256" key="3">
    <source>
        <dbReference type="ARBA" id="ARBA00022475"/>
    </source>
</evidence>
<dbReference type="EMBL" id="QLYR01000010">
    <property type="protein sequence ID" value="RAQ22715.1"/>
    <property type="molecule type" value="Genomic_DNA"/>
</dbReference>
<feature type="domain" description="FtsK" evidence="18">
    <location>
        <begin position="460"/>
        <end position="659"/>
    </location>
</feature>
<dbReference type="GO" id="GO:0003677">
    <property type="term" value="F:DNA binding"/>
    <property type="evidence" value="ECO:0007669"/>
    <property type="project" value="UniProtKB-KW"/>
</dbReference>
<dbReference type="InterPro" id="IPR050206">
    <property type="entry name" value="FtsK/SpoIIIE/SftA"/>
</dbReference>
<dbReference type="InterPro" id="IPR002543">
    <property type="entry name" value="FtsK_dom"/>
</dbReference>
<keyword evidence="6 15" id="KW-0547">Nucleotide-binding</keyword>
<evidence type="ECO:0000256" key="1">
    <source>
        <dbReference type="ARBA" id="ARBA00004651"/>
    </source>
</evidence>
<proteinExistence type="inferred from homology"/>
<name>A0A328U9B5_9FIRM</name>
<dbReference type="AlphaFoldDB" id="A0A328U9B5"/>
<keyword evidence="10" id="KW-0238">DNA-binding</keyword>
<dbReference type="PROSITE" id="PS50901">
    <property type="entry name" value="FTSK"/>
    <property type="match status" value="1"/>
</dbReference>
<dbReference type="Gene3D" id="3.40.50.300">
    <property type="entry name" value="P-loop containing nucleotide triphosphate hydrolases"/>
    <property type="match status" value="1"/>
</dbReference>
<feature type="transmembrane region" description="Helical" evidence="17">
    <location>
        <begin position="54"/>
        <end position="77"/>
    </location>
</feature>
<evidence type="ECO:0000256" key="11">
    <source>
        <dbReference type="ARBA" id="ARBA00023136"/>
    </source>
</evidence>
<comment type="subcellular location">
    <subcellularLocation>
        <location evidence="1">Cell membrane</location>
        <topology evidence="1">Multi-pass membrane protein</topology>
    </subcellularLocation>
</comment>
<dbReference type="PANTHER" id="PTHR22683">
    <property type="entry name" value="SPORULATION PROTEIN RELATED"/>
    <property type="match status" value="1"/>
</dbReference>
<feature type="transmembrane region" description="Helical" evidence="17">
    <location>
        <begin position="89"/>
        <end position="108"/>
    </location>
</feature>
<sequence length="822" mass="89155">MTKEEAMQKKMRELELIKQRNQIMAVVIFAAAVLMACVVLIPGENIWNWLHVQIMGLFGVCAIMWPVLLLYISIVTAFERYSNKMSAKIVLMVVIILLLCGAVYIFSYEPGELGFGELIVKLYTDGSARRGAGFFGGLIGYPVVLGLGAIGGKIVIILLLFVAVMILTGTSMVKLFRAVAKPAAMVGTAVGTARERRQEIHRRQTNIDIALDKDELPMHPVQSPKTKNEKLEKLEKVFDINKPSGAPAAEPQREIQPGVQEARAEQAPAVARENGEDAAAGSFLSRRASKEEKEAAKKKEKGVIGTPVPEELLNEPASQAPTSSPHFPPVSMLEATKEADEGDVTNELQTSGRMLTETLKSFGVQTKIIDISRGPSVTRYELQPAPGVKISKITNLADDIAMNLAATGVRIEAPIPGKAAVGIEVPNQRVTTVRMRELIESNSFQTAKSPLTVVLGRDIAGSVTVADLAKMPHLLIAGTTGSGKSVCINAMIISLLYKSTPEDVRFLMIDPKVVELGVYNGLPHLLVPVVTDPRKAAGALNWAVTEMLKRYKIFADCNVRDLSGYNALAASCNYTDDQGQPMLHMPQIVIIVDELADLMMAAPNEVEDSICRLAQMARAAGMHLVIATQRPSVDVITGLIKANIPSRIALTVSSQVDSRTILDMGGAEKLLGRGDMLFAPIGSQKPIRVQGCFVSDNEIESIAGFMKSEGNHEYDAGIIEEIEKNAVEDKGKAEGGIASEDTDPMIPDAVKCVVESGQASTSLLQRRLHVGYARAGRLIDEMEQMGIVGPHEGSKPRQVLITYQQWLEMNMQKPDEPSVKPE</sequence>
<evidence type="ECO:0000256" key="8">
    <source>
        <dbReference type="ARBA" id="ARBA00022840"/>
    </source>
</evidence>
<evidence type="ECO:0000256" key="6">
    <source>
        <dbReference type="ARBA" id="ARBA00022741"/>
    </source>
</evidence>
<dbReference type="InterPro" id="IPR036390">
    <property type="entry name" value="WH_DNA-bd_sf"/>
</dbReference>
<gene>
    <name evidence="19" type="ORF">DPQ25_11985</name>
</gene>
<dbReference type="PANTHER" id="PTHR22683:SF41">
    <property type="entry name" value="DNA TRANSLOCASE FTSK"/>
    <property type="match status" value="1"/>
</dbReference>
<dbReference type="SUPFAM" id="SSF52540">
    <property type="entry name" value="P-loop containing nucleoside triphosphate hydrolases"/>
    <property type="match status" value="1"/>
</dbReference>
<evidence type="ECO:0000256" key="4">
    <source>
        <dbReference type="ARBA" id="ARBA00022618"/>
    </source>
</evidence>
<dbReference type="InterPro" id="IPR041027">
    <property type="entry name" value="FtsK_alpha"/>
</dbReference>
<organism evidence="19 20">
    <name type="scientific">Hydrogeniiclostridium mannosilyticum</name>
    <dbReference type="NCBI Taxonomy" id="2764322"/>
    <lineage>
        <taxon>Bacteria</taxon>
        <taxon>Bacillati</taxon>
        <taxon>Bacillota</taxon>
        <taxon>Clostridia</taxon>
        <taxon>Eubacteriales</taxon>
        <taxon>Acutalibacteraceae</taxon>
        <taxon>Hydrogeniiclostridium</taxon>
    </lineage>
</organism>
<keyword evidence="5 17" id="KW-0812">Transmembrane</keyword>